<dbReference type="Proteomes" id="UP000519897">
    <property type="component" value="Unassembled WGS sequence"/>
</dbReference>
<dbReference type="RefSeq" id="WP_165135916.1">
    <property type="nucleotide sequence ID" value="NZ_CP049250.1"/>
</dbReference>
<dbReference type="InterPro" id="IPR051200">
    <property type="entry name" value="Host-pathogen_enzymatic-act"/>
</dbReference>
<dbReference type="SUPFAM" id="SSF51004">
    <property type="entry name" value="C-terminal (heme d1) domain of cytochrome cd1-nitrite reductase"/>
    <property type="match status" value="1"/>
</dbReference>
<comment type="caution">
    <text evidence="2">The sequence shown here is derived from an EMBL/GenBank/DDBJ whole genome shotgun (WGS) entry which is preliminary data.</text>
</comment>
<dbReference type="GO" id="GO:0003677">
    <property type="term" value="F:DNA binding"/>
    <property type="evidence" value="ECO:0007669"/>
    <property type="project" value="UniProtKB-KW"/>
</dbReference>
<feature type="chain" id="PRO_5030673700" evidence="1">
    <location>
        <begin position="36"/>
        <end position="468"/>
    </location>
</feature>
<dbReference type="AlphaFoldDB" id="A0A7W6PQP5"/>
<protein>
    <submittedName>
        <fullName evidence="2">DNA-binding beta-propeller fold protein YncE</fullName>
    </submittedName>
</protein>
<proteinExistence type="predicted"/>
<dbReference type="Gene3D" id="2.130.10.10">
    <property type="entry name" value="YVTN repeat-like/Quinoprotein amine dehydrogenase"/>
    <property type="match status" value="1"/>
</dbReference>
<evidence type="ECO:0000313" key="3">
    <source>
        <dbReference type="Proteomes" id="UP000519897"/>
    </source>
</evidence>
<dbReference type="EMBL" id="JACIEC010000001">
    <property type="protein sequence ID" value="MBB4142137.1"/>
    <property type="molecule type" value="Genomic_DNA"/>
</dbReference>
<evidence type="ECO:0000313" key="2">
    <source>
        <dbReference type="EMBL" id="MBB4142137.1"/>
    </source>
</evidence>
<accession>A0A7W6PQP5</accession>
<keyword evidence="1" id="KW-0732">Signal</keyword>
<keyword evidence="2" id="KW-0238">DNA-binding</keyword>
<feature type="signal peptide" evidence="1">
    <location>
        <begin position="1"/>
        <end position="35"/>
    </location>
</feature>
<organism evidence="2 3">
    <name type="scientific">Rhizobium rhizoryzae</name>
    <dbReference type="NCBI Taxonomy" id="451876"/>
    <lineage>
        <taxon>Bacteria</taxon>
        <taxon>Pseudomonadati</taxon>
        <taxon>Pseudomonadota</taxon>
        <taxon>Alphaproteobacteria</taxon>
        <taxon>Hyphomicrobiales</taxon>
        <taxon>Rhizobiaceae</taxon>
        <taxon>Rhizobium/Agrobacterium group</taxon>
        <taxon>Rhizobium</taxon>
    </lineage>
</organism>
<name>A0A7W6PQP5_9HYPH</name>
<reference evidence="2 3" key="1">
    <citation type="submission" date="2020-08" db="EMBL/GenBank/DDBJ databases">
        <title>Genomic Encyclopedia of Type Strains, Phase IV (KMG-IV): sequencing the most valuable type-strain genomes for metagenomic binning, comparative biology and taxonomic classification.</title>
        <authorList>
            <person name="Goeker M."/>
        </authorList>
    </citation>
    <scope>NUCLEOTIDE SEQUENCE [LARGE SCALE GENOMIC DNA]</scope>
    <source>
        <strain evidence="2 3">DSM 29514</strain>
    </source>
</reference>
<dbReference type="PANTHER" id="PTHR47197:SF3">
    <property type="entry name" value="DIHYDRO-HEME D1 DEHYDROGENASE"/>
    <property type="match status" value="1"/>
</dbReference>
<gene>
    <name evidence="2" type="ORF">GGQ72_000636</name>
</gene>
<evidence type="ECO:0000256" key="1">
    <source>
        <dbReference type="SAM" id="SignalP"/>
    </source>
</evidence>
<dbReference type="InterPro" id="IPR011048">
    <property type="entry name" value="Haem_d1_sf"/>
</dbReference>
<keyword evidence="3" id="KW-1185">Reference proteome</keyword>
<dbReference type="InterPro" id="IPR015943">
    <property type="entry name" value="WD40/YVTN_repeat-like_dom_sf"/>
</dbReference>
<sequence length="468" mass="49442">MTKLSRSSQITLRTGVARVAILTSAMLFGMTSAFAQVAFEQPEKDYKGQVRLGSATRGQPLFSGGEVSVQGQNFKPGQKVQLLKGAVALSENGFTADQEGKFEGKFKLPENAVVGTYPLIVTTDSPYYADITKLKISPKVSLSGEDKFTLSSEKLSPGLYQIGISEKSNAVFVTSAVGRPPVKTSEILKLDPETLKVVARGKPADAKDGGVHAVYGLGVDDAKGTVWVTNTRQNTVAVYKQSDLSLVKQFEPGLAQHARDVKIDEKNGKAYVSQVGEPEVAVFDTNTLEKLPSVKIESKVRGEKFSPASIDFDPASGKVFVISLSTNEVAIIDSVAGKVDKVLPVKGGLSTIGIAYDAADDRIFVAGQGSDNLLILDGKTGETLHNVAVGAGSLNVTFEPVKKHAYVSSRDAGTVTVVDANGKIVANLPVAPFANHVVADGKGGVYAVNKSMNPDDPNGDRVTLITAK</sequence>
<dbReference type="PANTHER" id="PTHR47197">
    <property type="entry name" value="PROTEIN NIRF"/>
    <property type="match status" value="1"/>
</dbReference>